<dbReference type="Pfam" id="PF16542">
    <property type="entry name" value="PNKP_ligase"/>
    <property type="match status" value="1"/>
</dbReference>
<gene>
    <name evidence="2" type="ORF">DFR29_10266</name>
</gene>
<keyword evidence="2" id="KW-0548">Nucleotidyltransferase</keyword>
<dbReference type="Gene3D" id="3.30.470.30">
    <property type="entry name" value="DNA ligase/mRNA capping enzyme"/>
    <property type="match status" value="1"/>
</dbReference>
<dbReference type="AlphaFoldDB" id="A0A4R6Z6M4"/>
<comment type="caution">
    <text evidence="2">The sequence shown here is derived from an EMBL/GenBank/DDBJ whole genome shotgun (WGS) entry which is preliminary data.</text>
</comment>
<feature type="domain" description="Polynucleotide kinase-phosphatase ligase" evidence="1">
    <location>
        <begin position="1"/>
        <end position="95"/>
    </location>
</feature>
<proteinExistence type="predicted"/>
<evidence type="ECO:0000313" key="3">
    <source>
        <dbReference type="Proteomes" id="UP000295293"/>
    </source>
</evidence>
<name>A0A4R6Z6M4_9GAMM</name>
<reference evidence="2 3" key="1">
    <citation type="submission" date="2019-03" db="EMBL/GenBank/DDBJ databases">
        <title>Genomic Encyclopedia of Type Strains, Phase IV (KMG-IV): sequencing the most valuable type-strain genomes for metagenomic binning, comparative biology and taxonomic classification.</title>
        <authorList>
            <person name="Goeker M."/>
        </authorList>
    </citation>
    <scope>NUCLEOTIDE SEQUENCE [LARGE SCALE GENOMIC DNA]</scope>
    <source>
        <strain evidence="2 3">DSM 21667</strain>
    </source>
</reference>
<accession>A0A4R6Z6M4</accession>
<dbReference type="GO" id="GO:0016301">
    <property type="term" value="F:kinase activity"/>
    <property type="evidence" value="ECO:0007669"/>
    <property type="project" value="UniProtKB-KW"/>
</dbReference>
<keyword evidence="2" id="KW-0808">Transferase</keyword>
<protein>
    <submittedName>
        <fullName evidence="2">PNKP (Polynucleotide 5'-kinase/3'-phosphatase) family adenylyltransferase-like protein</fullName>
    </submittedName>
</protein>
<evidence type="ECO:0000313" key="2">
    <source>
        <dbReference type="EMBL" id="TDR47407.1"/>
    </source>
</evidence>
<dbReference type="Proteomes" id="UP000295293">
    <property type="component" value="Unassembled WGS sequence"/>
</dbReference>
<keyword evidence="3" id="KW-1185">Reference proteome</keyword>
<sequence length="100" mass="11379">MVLKPAEGLARGPRGLAQPALKCRGREYLRLIYGPEYTAPENLARLRQRRVRGKQSLALREFALGLEALYRFVEHEPLYRVHECVFGVLALESEPMDASL</sequence>
<dbReference type="EMBL" id="SNZH01000002">
    <property type="protein sequence ID" value="TDR47407.1"/>
    <property type="molecule type" value="Genomic_DNA"/>
</dbReference>
<evidence type="ECO:0000259" key="1">
    <source>
        <dbReference type="Pfam" id="PF16542"/>
    </source>
</evidence>
<dbReference type="InterPro" id="IPR032380">
    <property type="entry name" value="PNKP_ligase_dom"/>
</dbReference>
<organism evidence="2 3">
    <name type="scientific">Tahibacter aquaticus</name>
    <dbReference type="NCBI Taxonomy" id="520092"/>
    <lineage>
        <taxon>Bacteria</taxon>
        <taxon>Pseudomonadati</taxon>
        <taxon>Pseudomonadota</taxon>
        <taxon>Gammaproteobacteria</taxon>
        <taxon>Lysobacterales</taxon>
        <taxon>Rhodanobacteraceae</taxon>
        <taxon>Tahibacter</taxon>
    </lineage>
</organism>
<keyword evidence="2" id="KW-0418">Kinase</keyword>
<dbReference type="GO" id="GO:0016779">
    <property type="term" value="F:nucleotidyltransferase activity"/>
    <property type="evidence" value="ECO:0007669"/>
    <property type="project" value="UniProtKB-KW"/>
</dbReference>